<evidence type="ECO:0000259" key="4">
    <source>
        <dbReference type="PROSITE" id="PS01124"/>
    </source>
</evidence>
<dbReference type="GO" id="GO:0000976">
    <property type="term" value="F:transcription cis-regulatory region binding"/>
    <property type="evidence" value="ECO:0007669"/>
    <property type="project" value="TreeGrafter"/>
</dbReference>
<evidence type="ECO:0000313" key="6">
    <source>
        <dbReference type="Proteomes" id="UP000284605"/>
    </source>
</evidence>
<keyword evidence="1" id="KW-0805">Transcription regulation</keyword>
<dbReference type="SUPFAM" id="SSF46689">
    <property type="entry name" value="Homeodomain-like"/>
    <property type="match status" value="1"/>
</dbReference>
<accession>A0A418WSX6</accession>
<dbReference type="EMBL" id="QYUK01000008">
    <property type="protein sequence ID" value="RJF94363.1"/>
    <property type="molecule type" value="Genomic_DNA"/>
</dbReference>
<reference evidence="5 6" key="1">
    <citation type="submission" date="2018-09" db="EMBL/GenBank/DDBJ databases">
        <authorList>
            <person name="Zhu H."/>
        </authorList>
    </citation>
    <scope>NUCLEOTIDE SEQUENCE [LARGE SCALE GENOMIC DNA]</scope>
    <source>
        <strain evidence="5 6">K1W22B-8</strain>
    </source>
</reference>
<comment type="caution">
    <text evidence="5">The sequence shown here is derived from an EMBL/GenBank/DDBJ whole genome shotgun (WGS) entry which is preliminary data.</text>
</comment>
<dbReference type="GO" id="GO:0005829">
    <property type="term" value="C:cytosol"/>
    <property type="evidence" value="ECO:0007669"/>
    <property type="project" value="TreeGrafter"/>
</dbReference>
<evidence type="ECO:0000313" key="5">
    <source>
        <dbReference type="EMBL" id="RJF94363.1"/>
    </source>
</evidence>
<dbReference type="SMART" id="SM00342">
    <property type="entry name" value="HTH_ARAC"/>
    <property type="match status" value="1"/>
</dbReference>
<keyword evidence="2" id="KW-0238">DNA-binding</keyword>
<evidence type="ECO:0000256" key="1">
    <source>
        <dbReference type="ARBA" id="ARBA00023015"/>
    </source>
</evidence>
<dbReference type="Pfam" id="PF12625">
    <property type="entry name" value="Arabinose_bd"/>
    <property type="match status" value="1"/>
</dbReference>
<name>A0A418WSX6_9PROT</name>
<dbReference type="InterPro" id="IPR018060">
    <property type="entry name" value="HTH_AraC"/>
</dbReference>
<sequence length="345" mass="36881">MADGAGRITTGSRAGAVLLRFLREHWPPAQVEGLLARIKLADHDFASVDARMTVGQLTALWQAAASVEPAIGLLLHRRFGPADVHFINHLNAHADTLRAGFELWARFAPLLCDGDSVALTFEGAQAVLTYRNPLAPQAARFMVEHYFTMACAFAIEHAEGPLSLDAVAFEHETPPYAAVCAALFPAPVRYGAARNALIFPAADIGRRLRSPDPYLRGFLELAGEARLKAVAADRSPAHGLAAALRAGILRGDLLGLDEVAAAAVMTPADVRAFLAAQDTTWRAFADGVRRDLAGELIGQGMSATQAAYMMGYSEPAAFQHAFRRWYGVTVGAFRRAAVGAAAPIE</sequence>
<dbReference type="PANTHER" id="PTHR47894">
    <property type="entry name" value="HTH-TYPE TRANSCRIPTIONAL REGULATOR GADX"/>
    <property type="match status" value="1"/>
</dbReference>
<dbReference type="Proteomes" id="UP000284605">
    <property type="component" value="Unassembled WGS sequence"/>
</dbReference>
<evidence type="ECO:0000256" key="2">
    <source>
        <dbReference type="ARBA" id="ARBA00023125"/>
    </source>
</evidence>
<protein>
    <submittedName>
        <fullName evidence="5">Helix-turn-helix domain-containing protein</fullName>
    </submittedName>
</protein>
<dbReference type="Gene3D" id="1.10.10.60">
    <property type="entry name" value="Homeodomain-like"/>
    <property type="match status" value="1"/>
</dbReference>
<dbReference type="PROSITE" id="PS01124">
    <property type="entry name" value="HTH_ARAC_FAMILY_2"/>
    <property type="match status" value="1"/>
</dbReference>
<dbReference type="Pfam" id="PF12833">
    <property type="entry name" value="HTH_18"/>
    <property type="match status" value="1"/>
</dbReference>
<dbReference type="AlphaFoldDB" id="A0A418WSX6"/>
<evidence type="ECO:0000256" key="3">
    <source>
        <dbReference type="ARBA" id="ARBA00023163"/>
    </source>
</evidence>
<dbReference type="OrthoDB" id="9805730at2"/>
<organism evidence="5 6">
    <name type="scientific">Oleomonas cavernae</name>
    <dbReference type="NCBI Taxonomy" id="2320859"/>
    <lineage>
        <taxon>Bacteria</taxon>
        <taxon>Pseudomonadati</taxon>
        <taxon>Pseudomonadota</taxon>
        <taxon>Alphaproteobacteria</taxon>
        <taxon>Acetobacterales</taxon>
        <taxon>Acetobacteraceae</taxon>
        <taxon>Oleomonas</taxon>
    </lineage>
</organism>
<dbReference type="GO" id="GO:0003700">
    <property type="term" value="F:DNA-binding transcription factor activity"/>
    <property type="evidence" value="ECO:0007669"/>
    <property type="project" value="InterPro"/>
</dbReference>
<keyword evidence="3" id="KW-0804">Transcription</keyword>
<dbReference type="PANTHER" id="PTHR47894:SF1">
    <property type="entry name" value="HTH-TYPE TRANSCRIPTIONAL REGULATOR VQSM"/>
    <property type="match status" value="1"/>
</dbReference>
<gene>
    <name evidence="5" type="ORF">D3874_00455</name>
</gene>
<dbReference type="InterPro" id="IPR032687">
    <property type="entry name" value="AraC-type_N"/>
</dbReference>
<keyword evidence="6" id="KW-1185">Reference proteome</keyword>
<proteinExistence type="predicted"/>
<feature type="domain" description="HTH araC/xylS-type" evidence="4">
    <location>
        <begin position="238"/>
        <end position="336"/>
    </location>
</feature>
<dbReference type="InterPro" id="IPR009057">
    <property type="entry name" value="Homeodomain-like_sf"/>
</dbReference>
<dbReference type="RefSeq" id="WP_119775282.1">
    <property type="nucleotide sequence ID" value="NZ_QYUK01000008.1"/>
</dbReference>